<keyword evidence="2" id="KW-1185">Reference proteome</keyword>
<dbReference type="AlphaFoldDB" id="A0A4Y3NB64"/>
<evidence type="ECO:0000313" key="1">
    <source>
        <dbReference type="EMBL" id="GEB18892.1"/>
    </source>
</evidence>
<name>A0A4Y3NB64_PAEAU</name>
<proteinExistence type="predicted"/>
<reference evidence="1 2" key="1">
    <citation type="submission" date="2019-06" db="EMBL/GenBank/DDBJ databases">
        <title>Whole genome shotgun sequence of Paenarthrobacter aurescens NBRC 12136.</title>
        <authorList>
            <person name="Hosoyama A."/>
            <person name="Uohara A."/>
            <person name="Ohji S."/>
            <person name="Ichikawa N."/>
        </authorList>
    </citation>
    <scope>NUCLEOTIDE SEQUENCE [LARGE SCALE GENOMIC DNA]</scope>
    <source>
        <strain evidence="1 2">NBRC 12136</strain>
    </source>
</reference>
<sequence length="99" mass="9278">MLPAAPPPVASVAAARDAALHKPAAAGASDVAVAEGDGGVVAVGDGGFDVADADGADADGVEEVGGAVLVPDGLGLGPQAARRSSAAAAVVVTRPVLMR</sequence>
<accession>A0A4Y3NB64</accession>
<dbReference type="Proteomes" id="UP000317715">
    <property type="component" value="Unassembled WGS sequence"/>
</dbReference>
<gene>
    <name evidence="1" type="ORF">AAU01_16470</name>
</gene>
<comment type="caution">
    <text evidence="1">The sequence shown here is derived from an EMBL/GenBank/DDBJ whole genome shotgun (WGS) entry which is preliminary data.</text>
</comment>
<evidence type="ECO:0000313" key="2">
    <source>
        <dbReference type="Proteomes" id="UP000317715"/>
    </source>
</evidence>
<dbReference type="EMBL" id="BJMD01000009">
    <property type="protein sequence ID" value="GEB18892.1"/>
    <property type="molecule type" value="Genomic_DNA"/>
</dbReference>
<organism evidence="1 2">
    <name type="scientific">Paenarthrobacter aurescens</name>
    <name type="common">Arthrobacter aurescens</name>
    <dbReference type="NCBI Taxonomy" id="43663"/>
    <lineage>
        <taxon>Bacteria</taxon>
        <taxon>Bacillati</taxon>
        <taxon>Actinomycetota</taxon>
        <taxon>Actinomycetes</taxon>
        <taxon>Micrococcales</taxon>
        <taxon>Micrococcaceae</taxon>
        <taxon>Paenarthrobacter</taxon>
    </lineage>
</organism>
<protein>
    <submittedName>
        <fullName evidence="1">Uncharacterized protein</fullName>
    </submittedName>
</protein>